<comment type="caution">
    <text evidence="1">The sequence shown here is derived from an EMBL/GenBank/DDBJ whole genome shotgun (WGS) entry which is preliminary data.</text>
</comment>
<keyword evidence="2" id="KW-1185">Reference proteome</keyword>
<dbReference type="EMBL" id="JAETWB010000001">
    <property type="protein sequence ID" value="MBL6077115.1"/>
    <property type="molecule type" value="Genomic_DNA"/>
</dbReference>
<protein>
    <submittedName>
        <fullName evidence="1">Uncharacterized protein</fullName>
    </submittedName>
</protein>
<accession>A0ABS1TY00</accession>
<dbReference type="RefSeq" id="WP_202830249.1">
    <property type="nucleotide sequence ID" value="NZ_JAETWB010000001.1"/>
</dbReference>
<sequence>MPIRAQRSAAIFASPASLAEEAPWRSAWIHPPELWQLVPKARSMPADQPTNLAIAPMPRSADIVAHGLGAAADAGHSAFLDADFDGEAGHVLSCGTSDGGQHREDWRP</sequence>
<reference evidence="1 2" key="1">
    <citation type="submission" date="2021-01" db="EMBL/GenBank/DDBJ databases">
        <title>Belnapia mucosa sp. nov. and Belnapia arida sp. nov., isolated from the Tabernas Desert (Almeria, Spain).</title>
        <authorList>
            <person name="Molina-Menor E."/>
            <person name="Vidal-Verdu A."/>
            <person name="Calonge A."/>
            <person name="Satari L."/>
            <person name="Pereto J."/>
            <person name="Porcar M."/>
        </authorList>
    </citation>
    <scope>NUCLEOTIDE SEQUENCE [LARGE SCALE GENOMIC DNA]</scope>
    <source>
        <strain evidence="1 2">T18</strain>
    </source>
</reference>
<organism evidence="1 2">
    <name type="scientific">Belnapia arida</name>
    <dbReference type="NCBI Taxonomy" id="2804533"/>
    <lineage>
        <taxon>Bacteria</taxon>
        <taxon>Pseudomonadati</taxon>
        <taxon>Pseudomonadota</taxon>
        <taxon>Alphaproteobacteria</taxon>
        <taxon>Acetobacterales</taxon>
        <taxon>Roseomonadaceae</taxon>
        <taxon>Belnapia</taxon>
    </lineage>
</organism>
<gene>
    <name evidence="1" type="ORF">JMJ56_03790</name>
</gene>
<evidence type="ECO:0000313" key="2">
    <source>
        <dbReference type="Proteomes" id="UP000660885"/>
    </source>
</evidence>
<proteinExistence type="predicted"/>
<evidence type="ECO:0000313" key="1">
    <source>
        <dbReference type="EMBL" id="MBL6077115.1"/>
    </source>
</evidence>
<name>A0ABS1TY00_9PROT</name>
<dbReference type="Proteomes" id="UP000660885">
    <property type="component" value="Unassembled WGS sequence"/>
</dbReference>